<proteinExistence type="predicted"/>
<feature type="chain" id="PRO_5044744770" evidence="2">
    <location>
        <begin position="21"/>
        <end position="422"/>
    </location>
</feature>
<evidence type="ECO:0000256" key="2">
    <source>
        <dbReference type="SAM" id="SignalP"/>
    </source>
</evidence>
<sequence>MIKFYPIVVTILGFALPGGGTPSVIAALGASRNLSYGGMNSTKLEDGGKDNKVWGWKGWTAESIELHLGGRDAIQSIVKDDIAKDKTASIARILGFHTTEPISEGMLVKICAREVKEDVPEHLRELYAVLEDTTDPQAIPAVGTDVVVGERDEKEEDGEGGIALANKDHALAKGKMVAMTPSPTILMCSTLEACPTSHDDVLCKGEEGGALAFEEPATTLICIKKKMDSRNLNQIVDPFENVPQTFVLYAQVIFIAMFTMILVVIGSSLRKMMYNQGEKMMAMTKQQTSTVLKCFILITLCVAGQVDALGGCNGECAMTSKIGNQIACFIILSVFTPWNFCAGKVYGDEDFLRGWKNAKENRKVSYGDFVQDPWDSRIPAQEKDVKETVLIHEESDPIPPSTVDALVTWNKDVNPPRKYKVG</sequence>
<organism evidence="3 4">
    <name type="scientific">Stephanodiscus triporus</name>
    <dbReference type="NCBI Taxonomy" id="2934178"/>
    <lineage>
        <taxon>Eukaryota</taxon>
        <taxon>Sar</taxon>
        <taxon>Stramenopiles</taxon>
        <taxon>Ochrophyta</taxon>
        <taxon>Bacillariophyta</taxon>
        <taxon>Coscinodiscophyceae</taxon>
        <taxon>Thalassiosirophycidae</taxon>
        <taxon>Stephanodiscales</taxon>
        <taxon>Stephanodiscaceae</taxon>
        <taxon>Stephanodiscus</taxon>
    </lineage>
</organism>
<dbReference type="AlphaFoldDB" id="A0ABD3NH75"/>
<keyword evidence="1" id="KW-1133">Transmembrane helix</keyword>
<keyword evidence="4" id="KW-1185">Reference proteome</keyword>
<feature type="transmembrane region" description="Helical" evidence="1">
    <location>
        <begin position="290"/>
        <end position="310"/>
    </location>
</feature>
<reference evidence="3 4" key="1">
    <citation type="submission" date="2024-10" db="EMBL/GenBank/DDBJ databases">
        <title>Updated reference genomes for cyclostephanoid diatoms.</title>
        <authorList>
            <person name="Roberts W.R."/>
            <person name="Alverson A.J."/>
        </authorList>
    </citation>
    <scope>NUCLEOTIDE SEQUENCE [LARGE SCALE GENOMIC DNA]</scope>
    <source>
        <strain evidence="3 4">AJA276-08</strain>
    </source>
</reference>
<keyword evidence="1" id="KW-0472">Membrane</keyword>
<dbReference type="Proteomes" id="UP001530315">
    <property type="component" value="Unassembled WGS sequence"/>
</dbReference>
<dbReference type="EMBL" id="JALLAZ020001420">
    <property type="protein sequence ID" value="KAL3775293.1"/>
    <property type="molecule type" value="Genomic_DNA"/>
</dbReference>
<gene>
    <name evidence="3" type="ORF">ACHAW5_000944</name>
</gene>
<accession>A0ABD3NH75</accession>
<comment type="caution">
    <text evidence="3">The sequence shown here is derived from an EMBL/GenBank/DDBJ whole genome shotgun (WGS) entry which is preliminary data.</text>
</comment>
<name>A0ABD3NH75_9STRA</name>
<evidence type="ECO:0000256" key="1">
    <source>
        <dbReference type="SAM" id="Phobius"/>
    </source>
</evidence>
<keyword evidence="1" id="KW-0812">Transmembrane</keyword>
<keyword evidence="2" id="KW-0732">Signal</keyword>
<evidence type="ECO:0000313" key="3">
    <source>
        <dbReference type="EMBL" id="KAL3775293.1"/>
    </source>
</evidence>
<evidence type="ECO:0000313" key="4">
    <source>
        <dbReference type="Proteomes" id="UP001530315"/>
    </source>
</evidence>
<feature type="signal peptide" evidence="2">
    <location>
        <begin position="1"/>
        <end position="20"/>
    </location>
</feature>
<protein>
    <submittedName>
        <fullName evidence="3">Uncharacterized protein</fullName>
    </submittedName>
</protein>
<feature type="transmembrane region" description="Helical" evidence="1">
    <location>
        <begin position="246"/>
        <end position="269"/>
    </location>
</feature>